<dbReference type="GO" id="GO:0000272">
    <property type="term" value="P:polysaccharide catabolic process"/>
    <property type="evidence" value="ECO:0007669"/>
    <property type="project" value="UniProtKB-KW"/>
</dbReference>
<feature type="domain" description="GH18" evidence="10">
    <location>
        <begin position="1"/>
        <end position="325"/>
    </location>
</feature>
<dbReference type="PROSITE" id="PS01095">
    <property type="entry name" value="GH18_1"/>
    <property type="match status" value="1"/>
</dbReference>
<dbReference type="PANTHER" id="PTHR11177:SF392">
    <property type="entry name" value="HAP41P"/>
    <property type="match status" value="1"/>
</dbReference>
<evidence type="ECO:0000256" key="2">
    <source>
        <dbReference type="ARBA" id="ARBA00022801"/>
    </source>
</evidence>
<proteinExistence type="inferred from homology"/>
<keyword evidence="6" id="KW-0624">Polysaccharide degradation</keyword>
<evidence type="ECO:0000256" key="7">
    <source>
        <dbReference type="RuleBase" id="RU000489"/>
    </source>
</evidence>
<keyword evidence="5 7" id="KW-0326">Glycosidase</keyword>
<feature type="compositionally biased region" description="Polar residues" evidence="9">
    <location>
        <begin position="377"/>
        <end position="400"/>
    </location>
</feature>
<dbReference type="Pfam" id="PF03427">
    <property type="entry name" value="CBM_19"/>
    <property type="match status" value="1"/>
</dbReference>
<dbReference type="GO" id="GO:0008061">
    <property type="term" value="F:chitin binding"/>
    <property type="evidence" value="ECO:0007669"/>
    <property type="project" value="InterPro"/>
</dbReference>
<dbReference type="GO" id="GO:0005576">
    <property type="term" value="C:extracellular region"/>
    <property type="evidence" value="ECO:0007669"/>
    <property type="project" value="TreeGrafter"/>
</dbReference>
<dbReference type="Gene3D" id="3.10.50.10">
    <property type="match status" value="1"/>
</dbReference>
<dbReference type="Pfam" id="PF00704">
    <property type="entry name" value="Glyco_hydro_18"/>
    <property type="match status" value="1"/>
</dbReference>
<evidence type="ECO:0000259" key="10">
    <source>
        <dbReference type="PROSITE" id="PS51910"/>
    </source>
</evidence>
<dbReference type="PANTHER" id="PTHR11177">
    <property type="entry name" value="CHITINASE"/>
    <property type="match status" value="1"/>
</dbReference>
<evidence type="ECO:0000256" key="1">
    <source>
        <dbReference type="ARBA" id="ARBA00000822"/>
    </source>
</evidence>
<evidence type="ECO:0000256" key="6">
    <source>
        <dbReference type="ARBA" id="ARBA00023326"/>
    </source>
</evidence>
<evidence type="ECO:0000256" key="9">
    <source>
        <dbReference type="SAM" id="MobiDB-lite"/>
    </source>
</evidence>
<comment type="catalytic activity">
    <reaction evidence="1">
        <text>Random endo-hydrolysis of N-acetyl-beta-D-glucosaminide (1-&gt;4)-beta-linkages in chitin and chitodextrins.</text>
        <dbReference type="EC" id="3.2.1.14"/>
    </reaction>
</comment>
<dbReference type="InterPro" id="IPR017853">
    <property type="entry name" value="GH"/>
</dbReference>
<keyword evidence="12" id="KW-1185">Reference proteome</keyword>
<feature type="compositionally biased region" description="Acidic residues" evidence="9">
    <location>
        <begin position="402"/>
        <end position="412"/>
    </location>
</feature>
<keyword evidence="3" id="KW-0146">Chitin degradation</keyword>
<dbReference type="SMART" id="SM00636">
    <property type="entry name" value="Glyco_18"/>
    <property type="match status" value="1"/>
</dbReference>
<dbReference type="InterPro" id="IPR001223">
    <property type="entry name" value="Glyco_hydro18_cat"/>
</dbReference>
<dbReference type="GO" id="GO:0008843">
    <property type="term" value="F:endochitinase activity"/>
    <property type="evidence" value="ECO:0007669"/>
    <property type="project" value="UniProtKB-EC"/>
</dbReference>
<dbReference type="InterPro" id="IPR001579">
    <property type="entry name" value="Glyco_hydro_18_chit_AS"/>
</dbReference>
<dbReference type="SUPFAM" id="SSF54556">
    <property type="entry name" value="Chitinase insertion domain"/>
    <property type="match status" value="1"/>
</dbReference>
<dbReference type="InterPro" id="IPR005089">
    <property type="entry name" value="CBM19"/>
</dbReference>
<dbReference type="InterPro" id="IPR011583">
    <property type="entry name" value="Chitinase_II/V-like_cat"/>
</dbReference>
<sequence length="506" mass="53817">MTNVDFTKYTHINMGFVNLTETGKLDFQGVDVLTTVIADQYRLDGIDIDWEYPGRLGLECNSIDEANDTPNYLKFVTELRSAFNTKYGVGKKLITMAVRAQPFDINGKPMTADSSVKLADFAKSVDFANIMAYDISAGPGTMTGPNAPLNFEKGKGVQLSVASAIDEWTQAGWPANQLTLGIGFYGRANTATVDMTQDPKNQYQARSAVIPKGDHEDNNEYSDGCNAAPVFSGVWRWANLRKEGVLTSPNTAASPWVRTFDSITQTPWLFNTNTKVYISYDDPDSIKAKVDYAKKKGLAGTMVWSVDQDYNGELVDVLHTWGTPVTVPKKDEFTSLADSSKTDVSDDKCDEDTSSYTATDVNTTDNEKCDEDETGITVYSSVPTTPASTNPTGYTQSGSSVDDGEDYCDDGEGQGGTSATSSSANTIPTTPGTSAAPSASATPGTGPGSVSAGSSCTTDGEYQCSSGASGTGTGYLVCDHGKWIAMACGTGTVCKKTGGVILCGWP</sequence>
<dbReference type="Proteomes" id="UP001145021">
    <property type="component" value="Unassembled WGS sequence"/>
</dbReference>
<evidence type="ECO:0000256" key="5">
    <source>
        <dbReference type="ARBA" id="ARBA00023295"/>
    </source>
</evidence>
<feature type="compositionally biased region" description="Polar residues" evidence="9">
    <location>
        <begin position="354"/>
        <end position="364"/>
    </location>
</feature>
<evidence type="ECO:0000256" key="3">
    <source>
        <dbReference type="ARBA" id="ARBA00023024"/>
    </source>
</evidence>
<dbReference type="EMBL" id="JANBOH010000032">
    <property type="protein sequence ID" value="KAJ1647346.1"/>
    <property type="molecule type" value="Genomic_DNA"/>
</dbReference>
<dbReference type="PROSITE" id="PS51910">
    <property type="entry name" value="GH18_2"/>
    <property type="match status" value="1"/>
</dbReference>
<evidence type="ECO:0000256" key="4">
    <source>
        <dbReference type="ARBA" id="ARBA00023277"/>
    </source>
</evidence>
<organism evidence="11 12">
    <name type="scientific">Coemansia asiatica</name>
    <dbReference type="NCBI Taxonomy" id="1052880"/>
    <lineage>
        <taxon>Eukaryota</taxon>
        <taxon>Fungi</taxon>
        <taxon>Fungi incertae sedis</taxon>
        <taxon>Zoopagomycota</taxon>
        <taxon>Kickxellomycotina</taxon>
        <taxon>Kickxellomycetes</taxon>
        <taxon>Kickxellales</taxon>
        <taxon>Kickxellaceae</taxon>
        <taxon>Coemansia</taxon>
    </lineage>
</organism>
<protein>
    <recommendedName>
        <fullName evidence="10">GH18 domain-containing protein</fullName>
    </recommendedName>
</protein>
<feature type="region of interest" description="Disordered" evidence="9">
    <location>
        <begin position="339"/>
        <end position="452"/>
    </location>
</feature>
<gene>
    <name evidence="11" type="ORF">LPJ64_001258</name>
</gene>
<dbReference type="GO" id="GO:0006032">
    <property type="term" value="P:chitin catabolic process"/>
    <property type="evidence" value="ECO:0007669"/>
    <property type="project" value="UniProtKB-KW"/>
</dbReference>
<keyword evidence="4" id="KW-0119">Carbohydrate metabolism</keyword>
<dbReference type="InterPro" id="IPR050314">
    <property type="entry name" value="Glycosyl_Hydrlase_18"/>
</dbReference>
<evidence type="ECO:0000313" key="11">
    <source>
        <dbReference type="EMBL" id="KAJ1647346.1"/>
    </source>
</evidence>
<dbReference type="SUPFAM" id="SSF51445">
    <property type="entry name" value="(Trans)glycosidases"/>
    <property type="match status" value="1"/>
</dbReference>
<name>A0A9W8CK53_9FUNG</name>
<reference evidence="11" key="1">
    <citation type="submission" date="2022-07" db="EMBL/GenBank/DDBJ databases">
        <title>Phylogenomic reconstructions and comparative analyses of Kickxellomycotina fungi.</title>
        <authorList>
            <person name="Reynolds N.K."/>
            <person name="Stajich J.E."/>
            <person name="Barry K."/>
            <person name="Grigoriev I.V."/>
            <person name="Crous P."/>
            <person name="Smith M.E."/>
        </authorList>
    </citation>
    <scope>NUCLEOTIDE SEQUENCE</scope>
    <source>
        <strain evidence="11">NBRC 105413</strain>
    </source>
</reference>
<accession>A0A9W8CK53</accession>
<feature type="compositionally biased region" description="Low complexity" evidence="9">
    <location>
        <begin position="417"/>
        <end position="444"/>
    </location>
</feature>
<dbReference type="AlphaFoldDB" id="A0A9W8CK53"/>
<dbReference type="InterPro" id="IPR029070">
    <property type="entry name" value="Chitinase_insertion_sf"/>
</dbReference>
<comment type="caution">
    <text evidence="11">The sequence shown here is derived from an EMBL/GenBank/DDBJ whole genome shotgun (WGS) entry which is preliminary data.</text>
</comment>
<comment type="similarity">
    <text evidence="8">Belongs to the glycosyl hydrolase 18 family.</text>
</comment>
<keyword evidence="2 7" id="KW-0378">Hydrolase</keyword>
<dbReference type="Gene3D" id="3.20.20.80">
    <property type="entry name" value="Glycosidases"/>
    <property type="match status" value="1"/>
</dbReference>
<evidence type="ECO:0000313" key="12">
    <source>
        <dbReference type="Proteomes" id="UP001145021"/>
    </source>
</evidence>
<evidence type="ECO:0000256" key="8">
    <source>
        <dbReference type="RuleBase" id="RU004453"/>
    </source>
</evidence>